<gene>
    <name evidence="13" type="ORF">GCM10022381_20100</name>
</gene>
<evidence type="ECO:0000256" key="6">
    <source>
        <dbReference type="ARBA" id="ARBA00022777"/>
    </source>
</evidence>
<keyword evidence="10" id="KW-0119">Carbohydrate metabolism</keyword>
<keyword evidence="3" id="KW-0808">Transferase</keyword>
<evidence type="ECO:0000256" key="7">
    <source>
        <dbReference type="ARBA" id="ARBA00022840"/>
    </source>
</evidence>
<dbReference type="InterPro" id="IPR037051">
    <property type="entry name" value="4-carb_acid_sugar_kinase_N_sf"/>
</dbReference>
<protein>
    <recommendedName>
        <fullName evidence="15">4-hydroxythreonine-4-phosphate dehydrogenase</fullName>
    </recommendedName>
</protein>
<dbReference type="Pfam" id="PF07005">
    <property type="entry name" value="SBD_N"/>
    <property type="match status" value="1"/>
</dbReference>
<evidence type="ECO:0000256" key="10">
    <source>
        <dbReference type="ARBA" id="ARBA00023277"/>
    </source>
</evidence>
<comment type="similarity">
    <text evidence="1">Belongs to the four-carbon acid sugar kinase family.</text>
</comment>
<evidence type="ECO:0000256" key="4">
    <source>
        <dbReference type="ARBA" id="ARBA00022723"/>
    </source>
</evidence>
<organism evidence="13 14">
    <name type="scientific">Leifsonia kafniensis</name>
    <dbReference type="NCBI Taxonomy" id="475957"/>
    <lineage>
        <taxon>Bacteria</taxon>
        <taxon>Bacillati</taxon>
        <taxon>Actinomycetota</taxon>
        <taxon>Actinomycetes</taxon>
        <taxon>Micrococcales</taxon>
        <taxon>Microbacteriaceae</taxon>
        <taxon>Leifsonia</taxon>
    </lineage>
</organism>
<keyword evidence="5" id="KW-0547">Nucleotide-binding</keyword>
<dbReference type="PANTHER" id="PTHR30004:SF6">
    <property type="entry name" value="D-THREONATE 4-PHOSPHATE DEHYDROGENASE"/>
    <property type="match status" value="1"/>
</dbReference>
<evidence type="ECO:0000256" key="1">
    <source>
        <dbReference type="ARBA" id="ARBA00005715"/>
    </source>
</evidence>
<dbReference type="Pfam" id="PF17042">
    <property type="entry name" value="NBD_C"/>
    <property type="match status" value="1"/>
</dbReference>
<dbReference type="EMBL" id="BAABCN010000004">
    <property type="protein sequence ID" value="GAA3877584.1"/>
    <property type="molecule type" value="Genomic_DNA"/>
</dbReference>
<evidence type="ECO:0000256" key="8">
    <source>
        <dbReference type="ARBA" id="ARBA00023002"/>
    </source>
</evidence>
<dbReference type="NCBIfam" id="TIGR00557">
    <property type="entry name" value="pdxA"/>
    <property type="match status" value="1"/>
</dbReference>
<dbReference type="SUPFAM" id="SSF142764">
    <property type="entry name" value="YgbK-like"/>
    <property type="match status" value="1"/>
</dbReference>
<keyword evidence="8" id="KW-0560">Oxidoreductase</keyword>
<dbReference type="InterPro" id="IPR005255">
    <property type="entry name" value="PdxA_fam"/>
</dbReference>
<dbReference type="InterPro" id="IPR042213">
    <property type="entry name" value="NBD_C_sf"/>
</dbReference>
<evidence type="ECO:0000256" key="3">
    <source>
        <dbReference type="ARBA" id="ARBA00022679"/>
    </source>
</evidence>
<dbReference type="InterPro" id="IPR010737">
    <property type="entry name" value="4-carb_acid_sugar_kinase_N"/>
</dbReference>
<keyword evidence="9" id="KW-0520">NAD</keyword>
<evidence type="ECO:0000259" key="12">
    <source>
        <dbReference type="Pfam" id="PF17042"/>
    </source>
</evidence>
<keyword evidence="4" id="KW-0479">Metal-binding</keyword>
<dbReference type="Gene3D" id="3.40.50.10840">
    <property type="entry name" value="Putative sugar-binding, N-terminal domain"/>
    <property type="match status" value="1"/>
</dbReference>
<name>A0ABP7KH77_9MICO</name>
<evidence type="ECO:0000313" key="13">
    <source>
        <dbReference type="EMBL" id="GAA3877584.1"/>
    </source>
</evidence>
<feature type="domain" description="Four-carbon acid sugar kinase N-terminal" evidence="11">
    <location>
        <begin position="6"/>
        <end position="215"/>
    </location>
</feature>
<evidence type="ECO:0000256" key="2">
    <source>
        <dbReference type="ARBA" id="ARBA00009464"/>
    </source>
</evidence>
<dbReference type="Proteomes" id="UP001501803">
    <property type="component" value="Unassembled WGS sequence"/>
</dbReference>
<comment type="similarity">
    <text evidence="2">Belongs to the PdxA family. PdxA2 subfamily.</text>
</comment>
<dbReference type="Gene3D" id="3.40.980.20">
    <property type="entry name" value="Four-carbon acid sugar kinase, nucleotide binding domain"/>
    <property type="match status" value="1"/>
</dbReference>
<evidence type="ECO:0000256" key="5">
    <source>
        <dbReference type="ARBA" id="ARBA00022741"/>
    </source>
</evidence>
<sequence length="699" mass="72115">MRVPALVIIADDLSGAAETAGAVAAETRSAVQVWLGHPASFDAPVVAIDTASRASARDQAVRLLGAAIDEIPVGARVYKKVDSLLRGNIGAEVRELLARGLPVVVATAVPRIDRSVRGGVVHIGDVPLHESDLWNAEGRRPPTSIAEALGIPCAVLPVGVLRSALLGDAIESALAGGLVPVCDAETESDLDVLAATLATLDPELVVVGSAGLARSMARHLGLDAHGPRFTLGADRVVTVVGSTAASAPTQVARLVGQGVRHVELRSGVEPGLDGGDAVVTVEEWNAAAFAALAKAIRELPGRTDLVLTGGDTARHVLDALGIDCVFPEHEIHDGAVLSMTGDNRAVVTRPGSYGTDDSLVQIVRHLKGTHMTSFPTIALTMGDGAGVGPEICVAAALDAGLRSTARLVVIGDAGRMRQAAAILGSTATIAVIGAVDEWQADRINVIDLALIPEDLPWGVLSPVAGDAAFHYVRVACELAVAGTVQAIATAPLNKEALHLAGHLYPGHTEMLAALTGTEEVSMLLSTPKVKVIHVTTHVGLIDAIARIEPGLVERTVRRGWSAMRASGIENPRIGVCAINPHAGEHGLFGYDEEATKIAPAVDLLAAEGMDVHGPLPADTAFFLAGRGDYDLVVAMYHDQGHGPVKVLGIEAGTNVTVGLPVIRTSVDHGTAFDIAGTGIVDSRSMVEAVRQAIEMSGAA</sequence>
<accession>A0ABP7KH77</accession>
<comment type="caution">
    <text evidence="13">The sequence shown here is derived from an EMBL/GenBank/DDBJ whole genome shotgun (WGS) entry which is preliminary data.</text>
</comment>
<evidence type="ECO:0000259" key="11">
    <source>
        <dbReference type="Pfam" id="PF07005"/>
    </source>
</evidence>
<evidence type="ECO:0008006" key="15">
    <source>
        <dbReference type="Google" id="ProtNLM"/>
    </source>
</evidence>
<feature type="domain" description="Four-carbon acid sugar kinase nucleotide binding" evidence="12">
    <location>
        <begin position="286"/>
        <end position="359"/>
    </location>
</feature>
<keyword evidence="6" id="KW-0418">Kinase</keyword>
<proteinExistence type="inferred from homology"/>
<dbReference type="PANTHER" id="PTHR30004">
    <property type="entry name" value="4-HYDROXYTHREONINE-4-PHOSPHATE DEHYDROGENASE"/>
    <property type="match status" value="1"/>
</dbReference>
<dbReference type="Pfam" id="PF04166">
    <property type="entry name" value="PdxA"/>
    <property type="match status" value="1"/>
</dbReference>
<dbReference type="InterPro" id="IPR031475">
    <property type="entry name" value="NBD_C"/>
</dbReference>
<evidence type="ECO:0000256" key="9">
    <source>
        <dbReference type="ARBA" id="ARBA00023027"/>
    </source>
</evidence>
<keyword evidence="14" id="KW-1185">Reference proteome</keyword>
<evidence type="ECO:0000313" key="14">
    <source>
        <dbReference type="Proteomes" id="UP001501803"/>
    </source>
</evidence>
<keyword evidence="7" id="KW-0067">ATP-binding</keyword>
<reference evidence="14" key="1">
    <citation type="journal article" date="2019" name="Int. J. Syst. Evol. Microbiol.">
        <title>The Global Catalogue of Microorganisms (GCM) 10K type strain sequencing project: providing services to taxonomists for standard genome sequencing and annotation.</title>
        <authorList>
            <consortium name="The Broad Institute Genomics Platform"/>
            <consortium name="The Broad Institute Genome Sequencing Center for Infectious Disease"/>
            <person name="Wu L."/>
            <person name="Ma J."/>
        </authorList>
    </citation>
    <scope>NUCLEOTIDE SEQUENCE [LARGE SCALE GENOMIC DNA]</scope>
    <source>
        <strain evidence="14">JCM 17021</strain>
    </source>
</reference>
<dbReference type="SUPFAM" id="SSF53659">
    <property type="entry name" value="Isocitrate/Isopropylmalate dehydrogenase-like"/>
    <property type="match status" value="1"/>
</dbReference>
<dbReference type="Gene3D" id="3.40.718.10">
    <property type="entry name" value="Isopropylmalate Dehydrogenase"/>
    <property type="match status" value="1"/>
</dbReference>
<dbReference type="RefSeq" id="WP_345065709.1">
    <property type="nucleotide sequence ID" value="NZ_BAABCN010000004.1"/>
</dbReference>